<dbReference type="Proteomes" id="UP000237872">
    <property type="component" value="Unassembled WGS sequence"/>
</dbReference>
<dbReference type="EMBL" id="MDEC01000015">
    <property type="protein sequence ID" value="PPU63572.1"/>
    <property type="molecule type" value="Genomic_DNA"/>
</dbReference>
<dbReference type="RefSeq" id="WP_104541251.1">
    <property type="nucleotide sequence ID" value="NZ_JBJGBS010000124.1"/>
</dbReference>
<gene>
    <name evidence="1" type="ORF">ACI6Q5_18305</name>
    <name evidence="2" type="ORF">XcodCFBP4690_12455</name>
</gene>
<comment type="caution">
    <text evidence="2">The sequence shown here is derived from an EMBL/GenBank/DDBJ whole genome shotgun (WGS) entry which is preliminary data.</text>
</comment>
<organism evidence="2 3">
    <name type="scientific">Xanthomonas codiaei</name>
    <dbReference type="NCBI Taxonomy" id="56463"/>
    <lineage>
        <taxon>Bacteria</taxon>
        <taxon>Pseudomonadati</taxon>
        <taxon>Pseudomonadota</taxon>
        <taxon>Gammaproteobacteria</taxon>
        <taxon>Lysobacterales</taxon>
        <taxon>Lysobacteraceae</taxon>
        <taxon>Xanthomonas</taxon>
    </lineage>
</organism>
<evidence type="ECO:0000313" key="1">
    <source>
        <dbReference type="EMBL" id="MFO3706873.1"/>
    </source>
</evidence>
<keyword evidence="4" id="KW-1185">Reference proteome</keyword>
<evidence type="ECO:0000313" key="3">
    <source>
        <dbReference type="Proteomes" id="UP000237872"/>
    </source>
</evidence>
<proteinExistence type="predicted"/>
<evidence type="ECO:0000313" key="4">
    <source>
        <dbReference type="Proteomes" id="UP001637990"/>
    </source>
</evidence>
<protein>
    <submittedName>
        <fullName evidence="2">Uncharacterized protein</fullName>
    </submittedName>
</protein>
<dbReference type="OrthoDB" id="8443654at2"/>
<reference evidence="1 4" key="2">
    <citation type="submission" date="2024-11" db="EMBL/GenBank/DDBJ databases">
        <title>Genome sequencing of Xanthomonas codiaei.</title>
        <authorList>
            <person name="Studholme D.J."/>
        </authorList>
    </citation>
    <scope>NUCLEOTIDE SEQUENCE [LARGE SCALE GENOMIC DNA]</scope>
    <source>
        <strain evidence="1 4">NCPPB 4350</strain>
    </source>
</reference>
<accession>A0A2S7CPW3</accession>
<name>A0A2S7CPW3_9XANT</name>
<sequence length="175" mass="19372">MDAWSRWLFEEHAEMQLRAWARRLRVFRFVRAAGGHANDGDRLLAAFGYPSLQTLEHAFASLGIAPVRHRVVPPQPEVGRAYAGDVFAAFASLIPGSLIEQPGWQQMHGGPVFVWCGADEIRFSVADGYGVTDANVAHAARIEPALMALGLEPIDPPVDNKHCISPRYYPDYFDA</sequence>
<dbReference type="EMBL" id="JBJGBS010000124">
    <property type="protein sequence ID" value="MFO3706873.1"/>
    <property type="molecule type" value="Genomic_DNA"/>
</dbReference>
<dbReference type="AlphaFoldDB" id="A0A2S7CPW3"/>
<dbReference type="Proteomes" id="UP001637990">
    <property type="component" value="Unassembled WGS sequence"/>
</dbReference>
<evidence type="ECO:0000313" key="2">
    <source>
        <dbReference type="EMBL" id="PPU63572.1"/>
    </source>
</evidence>
<reference evidence="2 3" key="1">
    <citation type="submission" date="2016-08" db="EMBL/GenBank/DDBJ databases">
        <authorList>
            <person name="Seilhamer J.J."/>
        </authorList>
    </citation>
    <scope>NUCLEOTIDE SEQUENCE [LARGE SCALE GENOMIC DNA]</scope>
    <source>
        <strain evidence="2 3">CFBP4690</strain>
    </source>
</reference>